<reference evidence="1" key="2">
    <citation type="submission" date="2020-07" db="EMBL/GenBank/DDBJ databases">
        <authorList>
            <person name="Vera ALvarez R."/>
            <person name="Arias-Moreno D.M."/>
            <person name="Jimenez-Jacinto V."/>
            <person name="Jimenez-Bremont J.F."/>
            <person name="Swaminathan K."/>
            <person name="Moose S.P."/>
            <person name="Guerrero-Gonzalez M.L."/>
            <person name="Marino-Ramirez L."/>
            <person name="Landsman D."/>
            <person name="Rodriguez-Kessler M."/>
            <person name="Delgado-Sanchez P."/>
        </authorList>
    </citation>
    <scope>NUCLEOTIDE SEQUENCE</scope>
    <source>
        <tissue evidence="1">Cladode</tissue>
    </source>
</reference>
<name>A0A7C9ARV1_OPUST</name>
<evidence type="ECO:0008006" key="2">
    <source>
        <dbReference type="Google" id="ProtNLM"/>
    </source>
</evidence>
<dbReference type="EMBL" id="GISG01263213">
    <property type="protein sequence ID" value="MBA4674539.1"/>
    <property type="molecule type" value="Transcribed_RNA"/>
</dbReference>
<reference evidence="1" key="1">
    <citation type="journal article" date="2013" name="J. Plant Res.">
        <title>Effect of fungi and light on seed germination of three Opuntia species from semiarid lands of central Mexico.</title>
        <authorList>
            <person name="Delgado-Sanchez P."/>
            <person name="Jimenez-Bremont J.F."/>
            <person name="Guerrero-Gonzalez Mde L."/>
            <person name="Flores J."/>
        </authorList>
    </citation>
    <scope>NUCLEOTIDE SEQUENCE</scope>
    <source>
        <tissue evidence="1">Cladode</tissue>
    </source>
</reference>
<evidence type="ECO:0000313" key="1">
    <source>
        <dbReference type="EMBL" id="MBA4674539.1"/>
    </source>
</evidence>
<proteinExistence type="predicted"/>
<protein>
    <recommendedName>
        <fullName evidence="2">Rx N-terminal domain-containing protein</fullName>
    </recommendedName>
</protein>
<dbReference type="AlphaFoldDB" id="A0A7C9ARV1"/>
<organism evidence="1">
    <name type="scientific">Opuntia streptacantha</name>
    <name type="common">Prickly pear cactus</name>
    <name type="synonym">Opuntia cardona</name>
    <dbReference type="NCBI Taxonomy" id="393608"/>
    <lineage>
        <taxon>Eukaryota</taxon>
        <taxon>Viridiplantae</taxon>
        <taxon>Streptophyta</taxon>
        <taxon>Embryophyta</taxon>
        <taxon>Tracheophyta</taxon>
        <taxon>Spermatophyta</taxon>
        <taxon>Magnoliopsida</taxon>
        <taxon>eudicotyledons</taxon>
        <taxon>Gunneridae</taxon>
        <taxon>Pentapetalae</taxon>
        <taxon>Caryophyllales</taxon>
        <taxon>Cactineae</taxon>
        <taxon>Cactaceae</taxon>
        <taxon>Opuntioideae</taxon>
        <taxon>Opuntia</taxon>
    </lineage>
</organism>
<sequence length="127" mass="14297">MALEFVSGLVLSPLLQEVVDRMKAVAADTINLVHNSDIEKELKNLEATDGKALRALANIDGWDLIREDPLGEQLADIRRACYDAEDYTEHLRMRSSARLRMPTFCAHFSPEWSPHISSTTCKLICII</sequence>
<accession>A0A7C9ARV1</accession>